<accession>A0A9D2RNU0</accession>
<dbReference type="EMBL" id="DWZH01000068">
    <property type="protein sequence ID" value="HJB10684.1"/>
    <property type="molecule type" value="Genomic_DNA"/>
</dbReference>
<sequence length="126" mass="13884">MTPEPGARPVVVLISVTWAGPSRPAPTVLRELSRRWGREIRAVLLEDPDDEVLDQLEIELVPTWVRLEAPHSDAVPRPGTVRDLEISGTGLDGQGLFLTGAWLETHRRTGALPKHVIDTEFGPRGL</sequence>
<protein>
    <recommendedName>
        <fullName evidence="3">Thioredoxin</fullName>
    </recommendedName>
</protein>
<organism evidence="1 2">
    <name type="scientific">Candidatus Brachybacterium merdavium</name>
    <dbReference type="NCBI Taxonomy" id="2838513"/>
    <lineage>
        <taxon>Bacteria</taxon>
        <taxon>Bacillati</taxon>
        <taxon>Actinomycetota</taxon>
        <taxon>Actinomycetes</taxon>
        <taxon>Micrococcales</taxon>
        <taxon>Dermabacteraceae</taxon>
        <taxon>Brachybacterium</taxon>
    </lineage>
</organism>
<evidence type="ECO:0000313" key="2">
    <source>
        <dbReference type="Proteomes" id="UP000823823"/>
    </source>
</evidence>
<proteinExistence type="predicted"/>
<reference evidence="1" key="1">
    <citation type="journal article" date="2021" name="PeerJ">
        <title>Extensive microbial diversity within the chicken gut microbiome revealed by metagenomics and culture.</title>
        <authorList>
            <person name="Gilroy R."/>
            <person name="Ravi A."/>
            <person name="Getino M."/>
            <person name="Pursley I."/>
            <person name="Horton D.L."/>
            <person name="Alikhan N.F."/>
            <person name="Baker D."/>
            <person name="Gharbi K."/>
            <person name="Hall N."/>
            <person name="Watson M."/>
            <person name="Adriaenssens E.M."/>
            <person name="Foster-Nyarko E."/>
            <person name="Jarju S."/>
            <person name="Secka A."/>
            <person name="Antonio M."/>
            <person name="Oren A."/>
            <person name="Chaudhuri R.R."/>
            <person name="La Ragione R."/>
            <person name="Hildebrand F."/>
            <person name="Pallen M.J."/>
        </authorList>
    </citation>
    <scope>NUCLEOTIDE SEQUENCE</scope>
    <source>
        <strain evidence="1">ChiHjej13B12-24818</strain>
    </source>
</reference>
<reference evidence="1" key="2">
    <citation type="submission" date="2021-04" db="EMBL/GenBank/DDBJ databases">
        <authorList>
            <person name="Gilroy R."/>
        </authorList>
    </citation>
    <scope>NUCLEOTIDE SEQUENCE</scope>
    <source>
        <strain evidence="1">ChiHjej13B12-24818</strain>
    </source>
</reference>
<name>A0A9D2RNU0_9MICO</name>
<evidence type="ECO:0008006" key="3">
    <source>
        <dbReference type="Google" id="ProtNLM"/>
    </source>
</evidence>
<dbReference type="Proteomes" id="UP000823823">
    <property type="component" value="Unassembled WGS sequence"/>
</dbReference>
<gene>
    <name evidence="1" type="ORF">H9786_09185</name>
</gene>
<evidence type="ECO:0000313" key="1">
    <source>
        <dbReference type="EMBL" id="HJB10684.1"/>
    </source>
</evidence>
<dbReference type="AlphaFoldDB" id="A0A9D2RNU0"/>
<comment type="caution">
    <text evidence="1">The sequence shown here is derived from an EMBL/GenBank/DDBJ whole genome shotgun (WGS) entry which is preliminary data.</text>
</comment>